<reference evidence="2 3" key="1">
    <citation type="journal article" date="2010" name="Stand. Genomic Sci.">
        <title>Complete genome sequence of Cellulomonas flavigena type strain (134).</title>
        <authorList>
            <person name="Abt B."/>
            <person name="Foster B."/>
            <person name="Lapidus A."/>
            <person name="Clum A."/>
            <person name="Sun H."/>
            <person name="Pukall R."/>
            <person name="Lucas S."/>
            <person name="Glavina Del Rio T."/>
            <person name="Nolan M."/>
            <person name="Tice H."/>
            <person name="Cheng J.F."/>
            <person name="Pitluck S."/>
            <person name="Liolios K."/>
            <person name="Ivanova N."/>
            <person name="Mavromatis K."/>
            <person name="Ovchinnikova G."/>
            <person name="Pati A."/>
            <person name="Goodwin L."/>
            <person name="Chen A."/>
            <person name="Palaniappan K."/>
            <person name="Land M."/>
            <person name="Hauser L."/>
            <person name="Chang Y.J."/>
            <person name="Jeffries C.D."/>
            <person name="Rohde M."/>
            <person name="Goker M."/>
            <person name="Woyke T."/>
            <person name="Bristow J."/>
            <person name="Eisen J.A."/>
            <person name="Markowitz V."/>
            <person name="Hugenholtz P."/>
            <person name="Kyrpides N.C."/>
            <person name="Klenk H.P."/>
        </authorList>
    </citation>
    <scope>NUCLEOTIDE SEQUENCE [LARGE SCALE GENOMIC DNA]</scope>
    <source>
        <strain evidence="3">ATCC 482 / DSM 20109 / BCRC 11376 / JCM 18109 / NBRC 3775 / NCIMB 8073 / NRS 134</strain>
    </source>
</reference>
<evidence type="ECO:0000313" key="3">
    <source>
        <dbReference type="Proteomes" id="UP000000849"/>
    </source>
</evidence>
<keyword evidence="1" id="KW-1133">Transmembrane helix</keyword>
<evidence type="ECO:0000256" key="1">
    <source>
        <dbReference type="SAM" id="Phobius"/>
    </source>
</evidence>
<sequence>MSSETLPAYVDQLARRERAARHAVSTPLLVHTLALGLVLALDVLFLVRLARTTETEWSGGGWDVVAHDPRTLLPLLPLIVYLVLWTVSAVRRRLTGIGPGRDGWGVMALVSAALLATFPWGLLAVTFLGAAFFLGLGLLVLGTRLREPSLWVTGLVLMAVSPFAALGTFENHAGFLGPWPTQTVLALLLVGLAVMTARARQRERRVLAGAPAPAP</sequence>
<feature type="transmembrane region" description="Helical" evidence="1">
    <location>
        <begin position="124"/>
        <end position="142"/>
    </location>
</feature>
<dbReference type="HOGENOM" id="CLU_1281278_0_0_11"/>
<evidence type="ECO:0000313" key="2">
    <source>
        <dbReference type="EMBL" id="ADG73524.1"/>
    </source>
</evidence>
<keyword evidence="1" id="KW-0472">Membrane</keyword>
<organism evidence="2 3">
    <name type="scientific">Cellulomonas flavigena (strain ATCC 482 / DSM 20109 / BCRC 11376 / JCM 18109 / NBRC 3775 / NCIMB 8073 / NRS 134)</name>
    <dbReference type="NCBI Taxonomy" id="446466"/>
    <lineage>
        <taxon>Bacteria</taxon>
        <taxon>Bacillati</taxon>
        <taxon>Actinomycetota</taxon>
        <taxon>Actinomycetes</taxon>
        <taxon>Micrococcales</taxon>
        <taxon>Cellulomonadaceae</taxon>
        <taxon>Cellulomonas</taxon>
    </lineage>
</organism>
<dbReference type="RefSeq" id="WP_013115858.1">
    <property type="nucleotide sequence ID" value="NC_014151.1"/>
</dbReference>
<protein>
    <submittedName>
        <fullName evidence="2">Uncharacterized protein</fullName>
    </submittedName>
</protein>
<feature type="transmembrane region" description="Helical" evidence="1">
    <location>
        <begin position="28"/>
        <end position="51"/>
    </location>
</feature>
<dbReference type="STRING" id="446466.Cfla_0612"/>
<dbReference type="AlphaFoldDB" id="D5UIM5"/>
<feature type="transmembrane region" description="Helical" evidence="1">
    <location>
        <begin position="71"/>
        <end position="90"/>
    </location>
</feature>
<accession>D5UIM5</accession>
<dbReference type="eggNOG" id="ENOG502ZVA9">
    <property type="taxonomic scope" value="Bacteria"/>
</dbReference>
<dbReference type="EMBL" id="CP001964">
    <property type="protein sequence ID" value="ADG73524.1"/>
    <property type="molecule type" value="Genomic_DNA"/>
</dbReference>
<dbReference type="KEGG" id="cfl:Cfla_0612"/>
<keyword evidence="1" id="KW-0812">Transmembrane</keyword>
<proteinExistence type="predicted"/>
<feature type="transmembrane region" description="Helical" evidence="1">
    <location>
        <begin position="149"/>
        <end position="167"/>
    </location>
</feature>
<feature type="transmembrane region" description="Helical" evidence="1">
    <location>
        <begin position="179"/>
        <end position="197"/>
    </location>
</feature>
<name>D5UIM5_CELFN</name>
<dbReference type="Proteomes" id="UP000000849">
    <property type="component" value="Chromosome"/>
</dbReference>
<gene>
    <name evidence="2" type="ordered locus">Cfla_0612</name>
</gene>
<keyword evidence="3" id="KW-1185">Reference proteome</keyword>